<feature type="repeat" description="WD" evidence="3">
    <location>
        <begin position="925"/>
        <end position="958"/>
    </location>
</feature>
<feature type="region of interest" description="Disordered" evidence="4">
    <location>
        <begin position="71"/>
        <end position="90"/>
    </location>
</feature>
<dbReference type="AlphaFoldDB" id="A0AAD5VCE1"/>
<reference evidence="5" key="1">
    <citation type="submission" date="2022-07" db="EMBL/GenBank/DDBJ databases">
        <title>Genome Sequence of Physisporinus lineatus.</title>
        <authorList>
            <person name="Buettner E."/>
        </authorList>
    </citation>
    <scope>NUCLEOTIDE SEQUENCE</scope>
    <source>
        <strain evidence="5">VT162</strain>
    </source>
</reference>
<evidence type="ECO:0000256" key="1">
    <source>
        <dbReference type="ARBA" id="ARBA00022574"/>
    </source>
</evidence>
<feature type="repeat" description="WD" evidence="3">
    <location>
        <begin position="716"/>
        <end position="757"/>
    </location>
</feature>
<feature type="repeat" description="WD" evidence="3">
    <location>
        <begin position="799"/>
        <end position="840"/>
    </location>
</feature>
<evidence type="ECO:0008006" key="7">
    <source>
        <dbReference type="Google" id="ProtNLM"/>
    </source>
</evidence>
<evidence type="ECO:0000313" key="5">
    <source>
        <dbReference type="EMBL" id="KAJ3490042.1"/>
    </source>
</evidence>
<dbReference type="InterPro" id="IPR015943">
    <property type="entry name" value="WD40/YVTN_repeat-like_dom_sf"/>
</dbReference>
<evidence type="ECO:0000256" key="2">
    <source>
        <dbReference type="ARBA" id="ARBA00022737"/>
    </source>
</evidence>
<dbReference type="InterPro" id="IPR019775">
    <property type="entry name" value="WD40_repeat_CS"/>
</dbReference>
<dbReference type="Proteomes" id="UP001212997">
    <property type="component" value="Unassembled WGS sequence"/>
</dbReference>
<dbReference type="EMBL" id="JANAWD010000034">
    <property type="protein sequence ID" value="KAJ3490042.1"/>
    <property type="molecule type" value="Genomic_DNA"/>
</dbReference>
<feature type="region of interest" description="Disordered" evidence="4">
    <location>
        <begin position="15"/>
        <end position="61"/>
    </location>
</feature>
<dbReference type="PROSITE" id="PS50082">
    <property type="entry name" value="WD_REPEATS_2"/>
    <property type="match status" value="6"/>
</dbReference>
<dbReference type="SMART" id="SM00320">
    <property type="entry name" value="WD40"/>
    <property type="match status" value="8"/>
</dbReference>
<dbReference type="CDD" id="cd00200">
    <property type="entry name" value="WD40"/>
    <property type="match status" value="1"/>
</dbReference>
<name>A0AAD5VCE1_9APHY</name>
<proteinExistence type="predicted"/>
<dbReference type="InterPro" id="IPR020472">
    <property type="entry name" value="WD40_PAC1"/>
</dbReference>
<dbReference type="PANTHER" id="PTHR19848:SF8">
    <property type="entry name" value="F-BOX AND WD REPEAT DOMAIN CONTAINING 7"/>
    <property type="match status" value="1"/>
</dbReference>
<evidence type="ECO:0000256" key="3">
    <source>
        <dbReference type="PROSITE-ProRule" id="PRU00221"/>
    </source>
</evidence>
<comment type="caution">
    <text evidence="5">The sequence shown here is derived from an EMBL/GenBank/DDBJ whole genome shotgun (WGS) entry which is preliminary data.</text>
</comment>
<feature type="region of interest" description="Disordered" evidence="4">
    <location>
        <begin position="460"/>
        <end position="502"/>
    </location>
</feature>
<dbReference type="InterPro" id="IPR001680">
    <property type="entry name" value="WD40_rpt"/>
</dbReference>
<keyword evidence="2" id="KW-0677">Repeat</keyword>
<dbReference type="PANTHER" id="PTHR19848">
    <property type="entry name" value="WD40 REPEAT PROTEIN"/>
    <property type="match status" value="1"/>
</dbReference>
<feature type="compositionally biased region" description="Gly residues" evidence="4">
    <location>
        <begin position="464"/>
        <end position="492"/>
    </location>
</feature>
<evidence type="ECO:0000313" key="6">
    <source>
        <dbReference type="Proteomes" id="UP001212997"/>
    </source>
</evidence>
<dbReference type="PROSITE" id="PS50294">
    <property type="entry name" value="WD_REPEATS_REGION"/>
    <property type="match status" value="5"/>
</dbReference>
<feature type="compositionally biased region" description="Low complexity" evidence="4">
    <location>
        <begin position="604"/>
        <end position="613"/>
    </location>
</feature>
<feature type="repeat" description="WD" evidence="3">
    <location>
        <begin position="841"/>
        <end position="882"/>
    </location>
</feature>
<keyword evidence="6" id="KW-1185">Reference proteome</keyword>
<gene>
    <name evidence="5" type="ORF">NLI96_g1708</name>
</gene>
<feature type="repeat" description="WD" evidence="3">
    <location>
        <begin position="883"/>
        <end position="924"/>
    </location>
</feature>
<dbReference type="Pfam" id="PF00400">
    <property type="entry name" value="WD40"/>
    <property type="match status" value="6"/>
</dbReference>
<keyword evidence="1 3" id="KW-0853">WD repeat</keyword>
<dbReference type="Gene3D" id="2.130.10.10">
    <property type="entry name" value="YVTN repeat-like/Quinoprotein amine dehydrogenase"/>
    <property type="match status" value="2"/>
</dbReference>
<accession>A0AAD5VCE1</accession>
<dbReference type="InterPro" id="IPR036322">
    <property type="entry name" value="WD40_repeat_dom_sf"/>
</dbReference>
<evidence type="ECO:0000256" key="4">
    <source>
        <dbReference type="SAM" id="MobiDB-lite"/>
    </source>
</evidence>
<feature type="repeat" description="WD" evidence="3">
    <location>
        <begin position="674"/>
        <end position="715"/>
    </location>
</feature>
<feature type="region of interest" description="Disordered" evidence="4">
    <location>
        <begin position="578"/>
        <end position="620"/>
    </location>
</feature>
<feature type="compositionally biased region" description="Polar residues" evidence="4">
    <location>
        <begin position="30"/>
        <end position="61"/>
    </location>
</feature>
<dbReference type="PROSITE" id="PS00678">
    <property type="entry name" value="WD_REPEATS_1"/>
    <property type="match status" value="4"/>
</dbReference>
<protein>
    <recommendedName>
        <fullName evidence="7">WD40 repeat-like protein</fullName>
    </recommendedName>
</protein>
<organism evidence="5 6">
    <name type="scientific">Meripilus lineatus</name>
    <dbReference type="NCBI Taxonomy" id="2056292"/>
    <lineage>
        <taxon>Eukaryota</taxon>
        <taxon>Fungi</taxon>
        <taxon>Dikarya</taxon>
        <taxon>Basidiomycota</taxon>
        <taxon>Agaricomycotina</taxon>
        <taxon>Agaricomycetes</taxon>
        <taxon>Polyporales</taxon>
        <taxon>Meripilaceae</taxon>
        <taxon>Meripilus</taxon>
    </lineage>
</organism>
<dbReference type="SUPFAM" id="SSF50978">
    <property type="entry name" value="WD40 repeat-like"/>
    <property type="match status" value="1"/>
</dbReference>
<sequence>MRSILISRFILNLRDTNPRDGSEYPPSGRSPISTPQFTVGNSGASFTDSQYQSTSDAFTSQEEGLPLSIVHTSNDPSPEHLLEPGDSSVESQPHVHFNEYGENITIPQGLHGTESTDDDVPVLSGVGCDFGTTGSARFILINAIDSNLLSILNEGRSSIDTGTREARKAMAPVVHSAEVYARELARYGHGRPMWIPEHPDEGGAQLGDVGFIDTKTGEFSRLFNVLREWESREDPPMNPPFGFTPLVIRTPLKQRIPNYLGPIPICSRHIEVQAAEGSAQAGGGLAGGELSYSFSWTSKAGAVLQMTDHADKEAIYTNRVCPAYMAAHYKSWCDYATEVGFDLDAVGMVGPVLVRGWVKTSGWALTAWSSDTRAKRFEINGNAADVAGLGLAFKFEDSIECPPEHRAGPLSTEPHRVDGRSPARDQTVFMSYYKMKSRDRFWERVVSFGAGAQERFFTRFSSGSGSGSGGSGGTIGGSGSGAGGGGPGGGNPGPVSGARHAADHTDPVDELLDYILKFSDSEFAIACDADLSQIFGGQEWPEDITQALGDRLPRIDKTGDNVGMISVEQAIYNTYPPPTQAAPAGMPEDSSRRLSGSGGEATTHDTSSGTLTTNKGSPDRRTITWPHIVFNAGSETGVPCPAAVSLDGRLLGVGYEDCSVRLWDLESEGLRCVLTGHRGVVRCAAFSSDCKMLASGSGDGTIMIWDTSSGAKSTTLTGHTSDVSTLAFSPDCRHLISGSVDCIIKFWDLQAGTQTMEVKDLLSSVEVVSFTPDGSRVVACTGNMGHIYSSDGKDLIATMGGHEGIIYSMDISSSGTRIVTGGEDHTARIWATETGAELVTIREHSEPIWSVKFSSDDRYVVCGSYDTTITIHNALDGELQHAMAGDGTFVESVSFSPDGDFVASGGADGTVLLWDTQNGREVIEFKGHMDKISSVQFSPDHETLISSSDDGSIRLWNVIDALRVC</sequence>
<dbReference type="PRINTS" id="PR00320">
    <property type="entry name" value="GPROTEINBRPT"/>
</dbReference>